<proteinExistence type="predicted"/>
<gene>
    <name evidence="2" type="ORF">AKJ65_03840</name>
</gene>
<feature type="non-terminal residue" evidence="2">
    <location>
        <position position="1"/>
    </location>
</feature>
<evidence type="ECO:0000313" key="3">
    <source>
        <dbReference type="Proteomes" id="UP000070284"/>
    </source>
</evidence>
<reference evidence="2 3" key="1">
    <citation type="journal article" date="2016" name="Sci. Rep.">
        <title>Metabolic traits of an uncultured archaeal lineage -MSBL1- from brine pools of the Red Sea.</title>
        <authorList>
            <person name="Mwirichia R."/>
            <person name="Alam I."/>
            <person name="Rashid M."/>
            <person name="Vinu M."/>
            <person name="Ba-Alawi W."/>
            <person name="Anthony Kamau A."/>
            <person name="Kamanda Ngugi D."/>
            <person name="Goker M."/>
            <person name="Klenk H.P."/>
            <person name="Bajic V."/>
            <person name="Stingl U."/>
        </authorList>
    </citation>
    <scope>NUCLEOTIDE SEQUENCE [LARGE SCALE GENOMIC DNA]</scope>
    <source>
        <strain evidence="2">SCGC-AAA259E19</strain>
    </source>
</reference>
<dbReference type="Proteomes" id="UP000070284">
    <property type="component" value="Unassembled WGS sequence"/>
</dbReference>
<dbReference type="Pfam" id="PF13280">
    <property type="entry name" value="WYL"/>
    <property type="match status" value="1"/>
</dbReference>
<keyword evidence="3" id="KW-1185">Reference proteome</keyword>
<protein>
    <recommendedName>
        <fullName evidence="1">WYL domain-containing protein</fullName>
    </recommendedName>
</protein>
<sequence>YPIKDLGKRGERKDRKQIKVGARYRITYEDRYGVKTEREIEVTERNKKTLDAYCHLREDTRTFRRDRIKNIIPLQQ</sequence>
<feature type="domain" description="WYL" evidence="1">
    <location>
        <begin position="23"/>
        <end position="71"/>
    </location>
</feature>
<dbReference type="InterPro" id="IPR026881">
    <property type="entry name" value="WYL_dom"/>
</dbReference>
<organism evidence="2 3">
    <name type="scientific">candidate division MSBL1 archaeon SCGC-AAA259E19</name>
    <dbReference type="NCBI Taxonomy" id="1698264"/>
    <lineage>
        <taxon>Archaea</taxon>
        <taxon>Methanobacteriati</taxon>
        <taxon>Methanobacteriota</taxon>
        <taxon>candidate division MSBL1</taxon>
    </lineage>
</organism>
<dbReference type="AlphaFoldDB" id="A0A133UK87"/>
<comment type="caution">
    <text evidence="2">The sequence shown here is derived from an EMBL/GenBank/DDBJ whole genome shotgun (WGS) entry which is preliminary data.</text>
</comment>
<name>A0A133UK87_9EURY</name>
<dbReference type="EMBL" id="LHXO01000047">
    <property type="protein sequence ID" value="KXA94628.1"/>
    <property type="molecule type" value="Genomic_DNA"/>
</dbReference>
<evidence type="ECO:0000313" key="2">
    <source>
        <dbReference type="EMBL" id="KXA94628.1"/>
    </source>
</evidence>
<evidence type="ECO:0000259" key="1">
    <source>
        <dbReference type="Pfam" id="PF13280"/>
    </source>
</evidence>
<accession>A0A133UK87</accession>